<protein>
    <submittedName>
        <fullName evidence="2">Uncharacterized protein</fullName>
    </submittedName>
</protein>
<reference evidence="2" key="1">
    <citation type="journal article" date="2017" name="Science">
        <title>Giant viruses with an expanded complement of translation system components.</title>
        <authorList>
            <person name="Schulz F."/>
            <person name="Yutin N."/>
            <person name="Ivanova N.N."/>
            <person name="Ortega D.R."/>
            <person name="Lee T.K."/>
            <person name="Vierheilig J."/>
            <person name="Daims H."/>
            <person name="Horn M."/>
            <person name="Wagner M."/>
            <person name="Jensen G.J."/>
            <person name="Kyrpides N.C."/>
            <person name="Koonin E.V."/>
            <person name="Woyke T."/>
        </authorList>
    </citation>
    <scope>NUCLEOTIDE SEQUENCE</scope>
    <source>
        <strain evidence="2">ILV1</strain>
    </source>
</reference>
<keyword evidence="1" id="KW-0472">Membrane</keyword>
<accession>A0A1V0SCQ1</accession>
<organism evidence="2">
    <name type="scientific">Indivirus ILV1</name>
    <dbReference type="NCBI Taxonomy" id="1977633"/>
    <lineage>
        <taxon>Viruses</taxon>
        <taxon>Varidnaviria</taxon>
        <taxon>Bamfordvirae</taxon>
        <taxon>Nucleocytoviricota</taxon>
        <taxon>Megaviricetes</taxon>
        <taxon>Imitervirales</taxon>
        <taxon>Mimiviridae</taxon>
        <taxon>Klosneuvirinae</taxon>
        <taxon>Indivirus</taxon>
    </lineage>
</organism>
<name>A0A1V0SCQ1_9VIRU</name>
<evidence type="ECO:0000313" key="2">
    <source>
        <dbReference type="EMBL" id="ARF09485.1"/>
    </source>
</evidence>
<dbReference type="EMBL" id="KY684085">
    <property type="protein sequence ID" value="ARF09485.1"/>
    <property type="molecule type" value="Genomic_DNA"/>
</dbReference>
<evidence type="ECO:0000256" key="1">
    <source>
        <dbReference type="SAM" id="Phobius"/>
    </source>
</evidence>
<feature type="transmembrane region" description="Helical" evidence="1">
    <location>
        <begin position="94"/>
        <end position="111"/>
    </location>
</feature>
<feature type="transmembrane region" description="Helical" evidence="1">
    <location>
        <begin position="123"/>
        <end position="148"/>
    </location>
</feature>
<feature type="transmembrane region" description="Helical" evidence="1">
    <location>
        <begin position="6"/>
        <end position="31"/>
    </location>
</feature>
<keyword evidence="1" id="KW-1133">Transmembrane helix</keyword>
<keyword evidence="1" id="KW-0812">Transmembrane</keyword>
<proteinExistence type="predicted"/>
<gene>
    <name evidence="2" type="ORF">Indivirus_1_108</name>
</gene>
<sequence length="166" mass="18689">MLSSENIANIILHIIILATFIIIFFFTYGSYLEGKIVKQQMEYITDDLVGDIKVVAPELAVGLKKSLETLPKLNLDEADKVVEENNSKLRTKSLLIIGAVILVGIGIVYGMSRYFNFPLKDIIIVNIVSLIVVGLTYFIFSTFFIAYYRSADPSFVKKKILESLKK</sequence>